<comment type="caution">
    <text evidence="5">The sequence shown here is derived from an EMBL/GenBank/DDBJ whole genome shotgun (WGS) entry which is preliminary data.</text>
</comment>
<evidence type="ECO:0000256" key="3">
    <source>
        <dbReference type="SAM" id="MobiDB-lite"/>
    </source>
</evidence>
<dbReference type="SUPFAM" id="SSF52540">
    <property type="entry name" value="P-loop containing nucleoside triphosphate hydrolases"/>
    <property type="match status" value="1"/>
</dbReference>
<sequence length="239" mass="25831">MIDSGKSSLLLSFLRLLDCNSGTVKVDGANLSTIPRSTIRERCFVAVPQEPLLLSEATLRFNLDPSETLANHTILDVLDKVHMKRHFSSAIQHHLSSAGSPSHDPPPPSHDPMLDRELGSFPPLSGGQAQLVALGRALLHVYALDASSRARPVVLLDEATAALDHATEALIVNIIHEELTCKGYTVVIVAHRLSLVVSNMRDGVDVVVWMANGRIQKIGGVSEIMGPESESESENENRG</sequence>
<dbReference type="PROSITE" id="PS00211">
    <property type="entry name" value="ABC_TRANSPORTER_1"/>
    <property type="match status" value="1"/>
</dbReference>
<keyword evidence="1" id="KW-0547">Nucleotide-binding</keyword>
<organism evidence="5 6">
    <name type="scientific">Diatrype stigma</name>
    <dbReference type="NCBI Taxonomy" id="117547"/>
    <lineage>
        <taxon>Eukaryota</taxon>
        <taxon>Fungi</taxon>
        <taxon>Dikarya</taxon>
        <taxon>Ascomycota</taxon>
        <taxon>Pezizomycotina</taxon>
        <taxon>Sordariomycetes</taxon>
        <taxon>Xylariomycetidae</taxon>
        <taxon>Xylariales</taxon>
        <taxon>Diatrypaceae</taxon>
        <taxon>Diatrype</taxon>
    </lineage>
</organism>
<evidence type="ECO:0000259" key="4">
    <source>
        <dbReference type="Pfam" id="PF00005"/>
    </source>
</evidence>
<gene>
    <name evidence="5" type="ORF">SLS62_001013</name>
</gene>
<dbReference type="InterPro" id="IPR050173">
    <property type="entry name" value="ABC_transporter_C-like"/>
</dbReference>
<name>A0AAN9V238_9PEZI</name>
<dbReference type="EMBL" id="JAKJXP020000004">
    <property type="protein sequence ID" value="KAK7756997.1"/>
    <property type="molecule type" value="Genomic_DNA"/>
</dbReference>
<dbReference type="PANTHER" id="PTHR24223:SF345">
    <property type="entry name" value="ABC MULTIDRUG TRANSPORTER (EUROFUNG)"/>
    <property type="match status" value="1"/>
</dbReference>
<dbReference type="InterPro" id="IPR003439">
    <property type="entry name" value="ABC_transporter-like_ATP-bd"/>
</dbReference>
<evidence type="ECO:0000256" key="2">
    <source>
        <dbReference type="ARBA" id="ARBA00022840"/>
    </source>
</evidence>
<protein>
    <recommendedName>
        <fullName evidence="4">ABC transporter domain-containing protein</fullName>
    </recommendedName>
</protein>
<dbReference type="GO" id="GO:0042626">
    <property type="term" value="F:ATPase-coupled transmembrane transporter activity"/>
    <property type="evidence" value="ECO:0007669"/>
    <property type="project" value="TreeGrafter"/>
</dbReference>
<dbReference type="InterPro" id="IPR017871">
    <property type="entry name" value="ABC_transporter-like_CS"/>
</dbReference>
<evidence type="ECO:0000256" key="1">
    <source>
        <dbReference type="ARBA" id="ARBA00022741"/>
    </source>
</evidence>
<feature type="region of interest" description="Disordered" evidence="3">
    <location>
        <begin position="94"/>
        <end position="119"/>
    </location>
</feature>
<keyword evidence="2" id="KW-0067">ATP-binding</keyword>
<proteinExistence type="predicted"/>
<dbReference type="PANTHER" id="PTHR24223">
    <property type="entry name" value="ATP-BINDING CASSETTE SUB-FAMILY C"/>
    <property type="match status" value="1"/>
</dbReference>
<dbReference type="Proteomes" id="UP001320420">
    <property type="component" value="Unassembled WGS sequence"/>
</dbReference>
<reference evidence="5 6" key="1">
    <citation type="submission" date="2024-02" db="EMBL/GenBank/DDBJ databases">
        <title>De novo assembly and annotation of 12 fungi associated with fruit tree decline syndrome in Ontario, Canada.</title>
        <authorList>
            <person name="Sulman M."/>
            <person name="Ellouze W."/>
            <person name="Ilyukhin E."/>
        </authorList>
    </citation>
    <scope>NUCLEOTIDE SEQUENCE [LARGE SCALE GENOMIC DNA]</scope>
    <source>
        <strain evidence="5 6">M11/M66-122</strain>
    </source>
</reference>
<dbReference type="GO" id="GO:0005524">
    <property type="term" value="F:ATP binding"/>
    <property type="evidence" value="ECO:0007669"/>
    <property type="project" value="UniProtKB-KW"/>
</dbReference>
<keyword evidence="6" id="KW-1185">Reference proteome</keyword>
<feature type="domain" description="ABC transporter" evidence="4">
    <location>
        <begin position="4"/>
        <end position="161"/>
    </location>
</feature>
<evidence type="ECO:0000313" key="5">
    <source>
        <dbReference type="EMBL" id="KAK7756997.1"/>
    </source>
</evidence>
<accession>A0AAN9V238</accession>
<dbReference type="InterPro" id="IPR027417">
    <property type="entry name" value="P-loop_NTPase"/>
</dbReference>
<dbReference type="GO" id="GO:0016020">
    <property type="term" value="C:membrane"/>
    <property type="evidence" value="ECO:0007669"/>
    <property type="project" value="TreeGrafter"/>
</dbReference>
<dbReference type="Gene3D" id="3.40.50.300">
    <property type="entry name" value="P-loop containing nucleotide triphosphate hydrolases"/>
    <property type="match status" value="1"/>
</dbReference>
<dbReference type="GO" id="GO:0016887">
    <property type="term" value="F:ATP hydrolysis activity"/>
    <property type="evidence" value="ECO:0007669"/>
    <property type="project" value="InterPro"/>
</dbReference>
<dbReference type="AlphaFoldDB" id="A0AAN9V238"/>
<evidence type="ECO:0000313" key="6">
    <source>
        <dbReference type="Proteomes" id="UP001320420"/>
    </source>
</evidence>
<dbReference type="Pfam" id="PF00005">
    <property type="entry name" value="ABC_tran"/>
    <property type="match status" value="1"/>
</dbReference>